<evidence type="ECO:0000313" key="1">
    <source>
        <dbReference type="EMBL" id="KAJ7318409.1"/>
    </source>
</evidence>
<keyword evidence="2" id="KW-1185">Reference proteome</keyword>
<accession>A0AAD6ZDJ0</accession>
<evidence type="ECO:0000313" key="2">
    <source>
        <dbReference type="Proteomes" id="UP001218218"/>
    </source>
</evidence>
<comment type="caution">
    <text evidence="1">The sequence shown here is derived from an EMBL/GenBank/DDBJ whole genome shotgun (WGS) entry which is preliminary data.</text>
</comment>
<sequence length="127" mass="14132">MSGLRTDRVRAIGIFKNRPGVTNEDAKANGPRLVEKIKSIPAVQENLLKYEVTFKTERLPKTLAGELGLQDTEFSTMILVEGASHEKIRAALTSAEYRTVIAGALEHATTLENYHWFSGEFVTVIEK</sequence>
<evidence type="ECO:0008006" key="3">
    <source>
        <dbReference type="Google" id="ProtNLM"/>
    </source>
</evidence>
<dbReference type="EMBL" id="JARIHO010000058">
    <property type="protein sequence ID" value="KAJ7318409.1"/>
    <property type="molecule type" value="Genomic_DNA"/>
</dbReference>
<dbReference type="Proteomes" id="UP001218218">
    <property type="component" value="Unassembled WGS sequence"/>
</dbReference>
<reference evidence="1" key="1">
    <citation type="submission" date="2023-03" db="EMBL/GenBank/DDBJ databases">
        <title>Massive genome expansion in bonnet fungi (Mycena s.s.) driven by repeated elements and novel gene families across ecological guilds.</title>
        <authorList>
            <consortium name="Lawrence Berkeley National Laboratory"/>
            <person name="Harder C.B."/>
            <person name="Miyauchi S."/>
            <person name="Viragh M."/>
            <person name="Kuo A."/>
            <person name="Thoen E."/>
            <person name="Andreopoulos B."/>
            <person name="Lu D."/>
            <person name="Skrede I."/>
            <person name="Drula E."/>
            <person name="Henrissat B."/>
            <person name="Morin E."/>
            <person name="Kohler A."/>
            <person name="Barry K."/>
            <person name="LaButti K."/>
            <person name="Morin E."/>
            <person name="Salamov A."/>
            <person name="Lipzen A."/>
            <person name="Mereny Z."/>
            <person name="Hegedus B."/>
            <person name="Baldrian P."/>
            <person name="Stursova M."/>
            <person name="Weitz H."/>
            <person name="Taylor A."/>
            <person name="Grigoriev I.V."/>
            <person name="Nagy L.G."/>
            <person name="Martin F."/>
            <person name="Kauserud H."/>
        </authorList>
    </citation>
    <scope>NUCLEOTIDE SEQUENCE</scope>
    <source>
        <strain evidence="1">CBHHK002</strain>
    </source>
</reference>
<proteinExistence type="predicted"/>
<dbReference type="AlphaFoldDB" id="A0AAD6ZDJ0"/>
<protein>
    <recommendedName>
        <fullName evidence="3">EthD domain-containing protein</fullName>
    </recommendedName>
</protein>
<gene>
    <name evidence="1" type="ORF">DFH08DRAFT_892501</name>
</gene>
<name>A0AAD6ZDJ0_9AGAR</name>
<organism evidence="1 2">
    <name type="scientific">Mycena albidolilacea</name>
    <dbReference type="NCBI Taxonomy" id="1033008"/>
    <lineage>
        <taxon>Eukaryota</taxon>
        <taxon>Fungi</taxon>
        <taxon>Dikarya</taxon>
        <taxon>Basidiomycota</taxon>
        <taxon>Agaricomycotina</taxon>
        <taxon>Agaricomycetes</taxon>
        <taxon>Agaricomycetidae</taxon>
        <taxon>Agaricales</taxon>
        <taxon>Marasmiineae</taxon>
        <taxon>Mycenaceae</taxon>
        <taxon>Mycena</taxon>
    </lineage>
</organism>